<evidence type="ECO:0000256" key="1">
    <source>
        <dbReference type="SAM" id="MobiDB-lite"/>
    </source>
</evidence>
<accession>A0A8S1H2J8</accession>
<feature type="region of interest" description="Disordered" evidence="1">
    <location>
        <begin position="37"/>
        <end position="74"/>
    </location>
</feature>
<feature type="region of interest" description="Disordered" evidence="1">
    <location>
        <begin position="1"/>
        <end position="21"/>
    </location>
</feature>
<gene>
    <name evidence="2" type="ORF">CAUJ_LOCUS5422</name>
</gene>
<evidence type="ECO:0000313" key="2">
    <source>
        <dbReference type="EMBL" id="CAD6189503.1"/>
    </source>
</evidence>
<keyword evidence="3" id="KW-1185">Reference proteome</keyword>
<comment type="caution">
    <text evidence="2">The sequence shown here is derived from an EMBL/GenBank/DDBJ whole genome shotgun (WGS) entry which is preliminary data.</text>
</comment>
<dbReference type="EMBL" id="CAJGYM010000011">
    <property type="protein sequence ID" value="CAD6189503.1"/>
    <property type="molecule type" value="Genomic_DNA"/>
</dbReference>
<dbReference type="AlphaFoldDB" id="A0A8S1H2J8"/>
<feature type="compositionally biased region" description="Acidic residues" evidence="1">
    <location>
        <begin position="123"/>
        <end position="134"/>
    </location>
</feature>
<dbReference type="Proteomes" id="UP000835052">
    <property type="component" value="Unassembled WGS sequence"/>
</dbReference>
<feature type="region of interest" description="Disordered" evidence="1">
    <location>
        <begin position="108"/>
        <end position="134"/>
    </location>
</feature>
<proteinExistence type="predicted"/>
<organism evidence="2 3">
    <name type="scientific">Caenorhabditis auriculariae</name>
    <dbReference type="NCBI Taxonomy" id="2777116"/>
    <lineage>
        <taxon>Eukaryota</taxon>
        <taxon>Metazoa</taxon>
        <taxon>Ecdysozoa</taxon>
        <taxon>Nematoda</taxon>
        <taxon>Chromadorea</taxon>
        <taxon>Rhabditida</taxon>
        <taxon>Rhabditina</taxon>
        <taxon>Rhabditomorpha</taxon>
        <taxon>Rhabditoidea</taxon>
        <taxon>Rhabditidae</taxon>
        <taxon>Peloderinae</taxon>
        <taxon>Caenorhabditis</taxon>
    </lineage>
</organism>
<evidence type="ECO:0000313" key="3">
    <source>
        <dbReference type="Proteomes" id="UP000835052"/>
    </source>
</evidence>
<name>A0A8S1H2J8_9PELO</name>
<reference evidence="2" key="1">
    <citation type="submission" date="2020-10" db="EMBL/GenBank/DDBJ databases">
        <authorList>
            <person name="Kikuchi T."/>
        </authorList>
    </citation>
    <scope>NUCLEOTIDE SEQUENCE</scope>
    <source>
        <strain evidence="2">NKZ352</strain>
    </source>
</reference>
<feature type="compositionally biased region" description="Acidic residues" evidence="1">
    <location>
        <begin position="12"/>
        <end position="21"/>
    </location>
</feature>
<dbReference type="OrthoDB" id="5819137at2759"/>
<protein>
    <submittedName>
        <fullName evidence="2">Uncharacterized protein</fullName>
    </submittedName>
</protein>
<sequence>MAPHLLPVLHDSDDDDQYSDDDEQLDIYLNRDFGFNSDSDNENVIIGSDDEEIGDGWGPTQDSTADQEEKSEEKAVEIEEKIDNFLDSLLNEIKLDLNSEPALIQEDNVTSEQVEEEHVNEEIKEDEELSDESDAETVICTSSEVGNHADFEDELDEIAQIEKITAMEEECVNRDDLPQFTTRRTVYGLAYNVMNGGPLKPLRDDAVTKSECWVDYAKVALKKVKQTEAFPKKVEMRSPIQFGTKLKFPNMENTTIITRGSEKIANLETIDLQRIIRNAFNARKFCVVLFGVEDDGTVTGNDLDAVKRDNIRLALDTAVQNDFIPSIENVLDVCDANFVPVLGAPTDSTYVTIIRVKQRRNQNYKLASDSIKE</sequence>